<reference evidence="3" key="1">
    <citation type="submission" date="2022-11" db="UniProtKB">
        <authorList>
            <consortium name="WormBaseParasite"/>
        </authorList>
    </citation>
    <scope>IDENTIFICATION</scope>
</reference>
<feature type="region of interest" description="Disordered" evidence="1">
    <location>
        <begin position="1"/>
        <end position="35"/>
    </location>
</feature>
<evidence type="ECO:0000313" key="3">
    <source>
        <dbReference type="WBParaSite" id="nRc.2.0.1.t37534-RA"/>
    </source>
</evidence>
<name>A0A915KHZ7_ROMCU</name>
<dbReference type="AlphaFoldDB" id="A0A915KHZ7"/>
<sequence length="35" mass="4147">MASKPENLEEQSGPVQSSERQSSNQWLDRQWQRDD</sequence>
<feature type="compositionally biased region" description="Polar residues" evidence="1">
    <location>
        <begin position="13"/>
        <end position="27"/>
    </location>
</feature>
<evidence type="ECO:0000256" key="1">
    <source>
        <dbReference type="SAM" id="MobiDB-lite"/>
    </source>
</evidence>
<dbReference type="WBParaSite" id="nRc.2.0.1.t37534-RA">
    <property type="protein sequence ID" value="nRc.2.0.1.t37534-RA"/>
    <property type="gene ID" value="nRc.2.0.1.g37534"/>
</dbReference>
<keyword evidence="2" id="KW-1185">Reference proteome</keyword>
<accession>A0A915KHZ7</accession>
<dbReference type="Proteomes" id="UP000887565">
    <property type="component" value="Unplaced"/>
</dbReference>
<organism evidence="2 3">
    <name type="scientific">Romanomermis culicivorax</name>
    <name type="common">Nematode worm</name>
    <dbReference type="NCBI Taxonomy" id="13658"/>
    <lineage>
        <taxon>Eukaryota</taxon>
        <taxon>Metazoa</taxon>
        <taxon>Ecdysozoa</taxon>
        <taxon>Nematoda</taxon>
        <taxon>Enoplea</taxon>
        <taxon>Dorylaimia</taxon>
        <taxon>Mermithida</taxon>
        <taxon>Mermithoidea</taxon>
        <taxon>Mermithidae</taxon>
        <taxon>Romanomermis</taxon>
    </lineage>
</organism>
<proteinExistence type="predicted"/>
<protein>
    <submittedName>
        <fullName evidence="3">Uncharacterized protein</fullName>
    </submittedName>
</protein>
<evidence type="ECO:0000313" key="2">
    <source>
        <dbReference type="Proteomes" id="UP000887565"/>
    </source>
</evidence>